<dbReference type="SUPFAM" id="SSF48350">
    <property type="entry name" value="GTPase activation domain, GAP"/>
    <property type="match status" value="1"/>
</dbReference>
<dbReference type="InterPro" id="IPR008936">
    <property type="entry name" value="Rho_GTPase_activation_prot"/>
</dbReference>
<dbReference type="Gene3D" id="1.25.40.530">
    <property type="entry name" value="MyTH4 domain"/>
    <property type="match status" value="1"/>
</dbReference>
<dbReference type="Pfam" id="PF00620">
    <property type="entry name" value="RhoGAP"/>
    <property type="match status" value="1"/>
</dbReference>
<name>E4XTD9_OIKDI</name>
<dbReference type="Proteomes" id="UP000001307">
    <property type="component" value="Unassembled WGS sequence"/>
</dbReference>
<evidence type="ECO:0000259" key="1">
    <source>
        <dbReference type="PROSITE" id="PS50238"/>
    </source>
</evidence>
<feature type="domain" description="Rho-GAP" evidence="1">
    <location>
        <begin position="206"/>
        <end position="395"/>
    </location>
</feature>
<dbReference type="PROSITE" id="PS50238">
    <property type="entry name" value="RHOGAP"/>
    <property type="match status" value="1"/>
</dbReference>
<dbReference type="GO" id="GO:0005856">
    <property type="term" value="C:cytoskeleton"/>
    <property type="evidence" value="ECO:0007669"/>
    <property type="project" value="InterPro"/>
</dbReference>
<proteinExistence type="predicted"/>
<feature type="domain" description="MyTH4" evidence="2">
    <location>
        <begin position="47"/>
        <end position="195"/>
    </location>
</feature>
<keyword evidence="4" id="KW-1185">Reference proteome</keyword>
<evidence type="ECO:0008006" key="5">
    <source>
        <dbReference type="Google" id="ProtNLM"/>
    </source>
</evidence>
<dbReference type="Gene3D" id="1.10.555.10">
    <property type="entry name" value="Rho GTPase activation protein"/>
    <property type="match status" value="1"/>
</dbReference>
<sequence>MQRAHSTKSSSSARCLESSFGQASSPAFQLNKGFMKKPTTVGELLIHQKKALKRPLTISPSKLVQREFNDCFKCVNNYLKAESNEDLKKLVVNGWNQSDLANEIFAIIIKQSRDNPAEESRRRGLELMAILLFFTAPSSTLADVIGEWLNEVLESAKAADFHLEKTCRNYLEKILIKGNRRGLVEPSLSEIQQAKRLLYHESMFGISLQQLLAAQKKRFPELEIPWIQKELTKEIIRLGGFTTEGIFRLPGEIDKVNALKAQVEDYEIVDSSSLDCHVVCSLLKLWFRELSEPIFPLALTEQILNSSESMELSVAIVAKLPAENRATLLHLIRFLQTFTKPEVILKTRMDSSNLGMVMAPNLFRPVSDDPRALLDNSRREINLLRNLIEGLDTEDAAIYDSEFRVDIV</sequence>
<dbReference type="GO" id="GO:0005096">
    <property type="term" value="F:GTPase activator activity"/>
    <property type="evidence" value="ECO:0007669"/>
    <property type="project" value="TreeGrafter"/>
</dbReference>
<evidence type="ECO:0000313" key="3">
    <source>
        <dbReference type="EMBL" id="CBY13001.1"/>
    </source>
</evidence>
<dbReference type="AlphaFoldDB" id="E4XTD9"/>
<organism evidence="3">
    <name type="scientific">Oikopleura dioica</name>
    <name type="common">Tunicate</name>
    <dbReference type="NCBI Taxonomy" id="34765"/>
    <lineage>
        <taxon>Eukaryota</taxon>
        <taxon>Metazoa</taxon>
        <taxon>Chordata</taxon>
        <taxon>Tunicata</taxon>
        <taxon>Appendicularia</taxon>
        <taxon>Copelata</taxon>
        <taxon>Oikopleuridae</taxon>
        <taxon>Oikopleura</taxon>
    </lineage>
</organism>
<evidence type="ECO:0000259" key="2">
    <source>
        <dbReference type="PROSITE" id="PS51016"/>
    </source>
</evidence>
<dbReference type="InParanoid" id="E4XTD9"/>
<dbReference type="InterPro" id="IPR038185">
    <property type="entry name" value="MyTH4_dom_sf"/>
</dbReference>
<dbReference type="SMART" id="SM00324">
    <property type="entry name" value="RhoGAP"/>
    <property type="match status" value="1"/>
</dbReference>
<dbReference type="PANTHER" id="PTHR45876">
    <property type="entry name" value="FI04035P"/>
    <property type="match status" value="1"/>
</dbReference>
<reference evidence="3" key="1">
    <citation type="journal article" date="2010" name="Science">
        <title>Plasticity of animal genome architecture unmasked by rapid evolution of a pelagic tunicate.</title>
        <authorList>
            <person name="Denoeud F."/>
            <person name="Henriet S."/>
            <person name="Mungpakdee S."/>
            <person name="Aury J.M."/>
            <person name="Da Silva C."/>
            <person name="Brinkmann H."/>
            <person name="Mikhaleva J."/>
            <person name="Olsen L.C."/>
            <person name="Jubin C."/>
            <person name="Canestro C."/>
            <person name="Bouquet J.M."/>
            <person name="Danks G."/>
            <person name="Poulain J."/>
            <person name="Campsteijn C."/>
            <person name="Adamski M."/>
            <person name="Cross I."/>
            <person name="Yadetie F."/>
            <person name="Muffato M."/>
            <person name="Louis A."/>
            <person name="Butcher S."/>
            <person name="Tsagkogeorga G."/>
            <person name="Konrad A."/>
            <person name="Singh S."/>
            <person name="Jensen M.F."/>
            <person name="Cong E.H."/>
            <person name="Eikeseth-Otteraa H."/>
            <person name="Noel B."/>
            <person name="Anthouard V."/>
            <person name="Porcel B.M."/>
            <person name="Kachouri-Lafond R."/>
            <person name="Nishino A."/>
            <person name="Ugolini M."/>
            <person name="Chourrout P."/>
            <person name="Nishida H."/>
            <person name="Aasland R."/>
            <person name="Huzurbazar S."/>
            <person name="Westhof E."/>
            <person name="Delsuc F."/>
            <person name="Lehrach H."/>
            <person name="Reinhardt R."/>
            <person name="Weissenbach J."/>
            <person name="Roy S.W."/>
            <person name="Artiguenave F."/>
            <person name="Postlethwait J.H."/>
            <person name="Manak J.R."/>
            <person name="Thompson E.M."/>
            <person name="Jaillon O."/>
            <person name="Du Pasquier L."/>
            <person name="Boudinot P."/>
            <person name="Liberles D.A."/>
            <person name="Volff J.N."/>
            <person name="Philippe H."/>
            <person name="Lenhard B."/>
            <person name="Roest Crollius H."/>
            <person name="Wincker P."/>
            <person name="Chourrout D."/>
        </authorList>
    </citation>
    <scope>NUCLEOTIDE SEQUENCE [LARGE SCALE GENOMIC DNA]</scope>
</reference>
<dbReference type="PANTHER" id="PTHR45876:SF8">
    <property type="entry name" value="FI04035P"/>
    <property type="match status" value="1"/>
</dbReference>
<dbReference type="GO" id="GO:0007165">
    <property type="term" value="P:signal transduction"/>
    <property type="evidence" value="ECO:0007669"/>
    <property type="project" value="InterPro"/>
</dbReference>
<evidence type="ECO:0000313" key="4">
    <source>
        <dbReference type="Proteomes" id="UP000001307"/>
    </source>
</evidence>
<gene>
    <name evidence="3" type="ORF">GSOID_T00003077001</name>
</gene>
<dbReference type="EMBL" id="FN653153">
    <property type="protein sequence ID" value="CBY13001.1"/>
    <property type="molecule type" value="Genomic_DNA"/>
</dbReference>
<dbReference type="Pfam" id="PF00784">
    <property type="entry name" value="MyTH4"/>
    <property type="match status" value="1"/>
</dbReference>
<dbReference type="OrthoDB" id="437889at2759"/>
<accession>E4XTD9</accession>
<dbReference type="InterPro" id="IPR000857">
    <property type="entry name" value="MyTH4_dom"/>
</dbReference>
<protein>
    <recommendedName>
        <fullName evidence="5">Rho-GAP domain-containing protein</fullName>
    </recommendedName>
</protein>
<dbReference type="PROSITE" id="PS51016">
    <property type="entry name" value="MYTH4"/>
    <property type="match status" value="1"/>
</dbReference>
<dbReference type="InterPro" id="IPR000198">
    <property type="entry name" value="RhoGAP_dom"/>
</dbReference>
<dbReference type="GO" id="GO:0005737">
    <property type="term" value="C:cytoplasm"/>
    <property type="evidence" value="ECO:0007669"/>
    <property type="project" value="TreeGrafter"/>
</dbReference>